<protein>
    <submittedName>
        <fullName evidence="2">Uncharacterized protein</fullName>
    </submittedName>
</protein>
<reference evidence="2 3" key="1">
    <citation type="journal article" date="2015" name="Microbiome">
        <title>Genomic resolution of linkages in carbon, nitrogen, and sulfur cycling among widespread estuary sediment bacteria.</title>
        <authorList>
            <person name="Baker B.J."/>
            <person name="Lazar C.S."/>
            <person name="Teske A.P."/>
            <person name="Dick G.J."/>
        </authorList>
    </citation>
    <scope>NUCLEOTIDE SEQUENCE [LARGE SCALE GENOMIC DNA]</scope>
    <source>
        <strain evidence="2">DG_24</strain>
    </source>
</reference>
<feature type="non-terminal residue" evidence="2">
    <location>
        <position position="138"/>
    </location>
</feature>
<name>A0A0S7WPC1_UNCT6</name>
<dbReference type="AlphaFoldDB" id="A0A0S7WPC1"/>
<feature type="region of interest" description="Disordered" evidence="1">
    <location>
        <begin position="84"/>
        <end position="117"/>
    </location>
</feature>
<evidence type="ECO:0000313" key="3">
    <source>
        <dbReference type="Proteomes" id="UP000052008"/>
    </source>
</evidence>
<dbReference type="STRING" id="1703770.AMJ39_09345"/>
<dbReference type="EMBL" id="LIZS01000099">
    <property type="protein sequence ID" value="KPJ51753.1"/>
    <property type="molecule type" value="Genomic_DNA"/>
</dbReference>
<accession>A0A0S7WPC1</accession>
<sequence>MRSGCWLRPPAAGRGYRSARRRHAPGSAARSSLLTGAAAPGAVCPILPQIVPAFQVVSASVLDGPANVRPAPAPLTAVPGIALASQVSGRPRRADRPLRKPHSGRRAPSPESAPSVIRRSFHRAAISQHHRLEMNRPR</sequence>
<comment type="caution">
    <text evidence="2">The sequence shown here is derived from an EMBL/GenBank/DDBJ whole genome shotgun (WGS) entry which is preliminary data.</text>
</comment>
<dbReference type="Proteomes" id="UP000052008">
    <property type="component" value="Unassembled WGS sequence"/>
</dbReference>
<evidence type="ECO:0000256" key="1">
    <source>
        <dbReference type="SAM" id="MobiDB-lite"/>
    </source>
</evidence>
<feature type="region of interest" description="Disordered" evidence="1">
    <location>
        <begin position="1"/>
        <end position="24"/>
    </location>
</feature>
<proteinExistence type="predicted"/>
<organism evidence="2 3">
    <name type="scientific">candidate division TA06 bacterium DG_24</name>
    <dbReference type="NCBI Taxonomy" id="1703770"/>
    <lineage>
        <taxon>Bacteria</taxon>
        <taxon>Bacteria division TA06</taxon>
    </lineage>
</organism>
<evidence type="ECO:0000313" key="2">
    <source>
        <dbReference type="EMBL" id="KPJ51753.1"/>
    </source>
</evidence>
<gene>
    <name evidence="2" type="ORF">AMJ39_09345</name>
</gene>